<proteinExistence type="predicted"/>
<feature type="chain" id="PRO_5029871791" evidence="1">
    <location>
        <begin position="22"/>
        <end position="138"/>
    </location>
</feature>
<accession>A0A7J6LFS3</accession>
<name>A0A7J6LFS3_PERCH</name>
<comment type="caution">
    <text evidence="2">The sequence shown here is derived from an EMBL/GenBank/DDBJ whole genome shotgun (WGS) entry which is preliminary data.</text>
</comment>
<keyword evidence="1" id="KW-0732">Signal</keyword>
<evidence type="ECO:0000313" key="3">
    <source>
        <dbReference type="Proteomes" id="UP000591131"/>
    </source>
</evidence>
<protein>
    <submittedName>
        <fullName evidence="2">Uncharacterized protein</fullName>
    </submittedName>
</protein>
<evidence type="ECO:0000256" key="1">
    <source>
        <dbReference type="SAM" id="SignalP"/>
    </source>
</evidence>
<gene>
    <name evidence="2" type="ORF">FOL47_008208</name>
</gene>
<feature type="signal peptide" evidence="1">
    <location>
        <begin position="1"/>
        <end position="21"/>
    </location>
</feature>
<organism evidence="2 3">
    <name type="scientific">Perkinsus chesapeaki</name>
    <name type="common">Clam parasite</name>
    <name type="synonym">Perkinsus andrewsi</name>
    <dbReference type="NCBI Taxonomy" id="330153"/>
    <lineage>
        <taxon>Eukaryota</taxon>
        <taxon>Sar</taxon>
        <taxon>Alveolata</taxon>
        <taxon>Perkinsozoa</taxon>
        <taxon>Perkinsea</taxon>
        <taxon>Perkinsida</taxon>
        <taxon>Perkinsidae</taxon>
        <taxon>Perkinsus</taxon>
    </lineage>
</organism>
<reference evidence="2 3" key="1">
    <citation type="submission" date="2020-04" db="EMBL/GenBank/DDBJ databases">
        <title>Perkinsus chesapeaki whole genome sequence.</title>
        <authorList>
            <person name="Bogema D.R."/>
        </authorList>
    </citation>
    <scope>NUCLEOTIDE SEQUENCE [LARGE SCALE GENOMIC DNA]</scope>
    <source>
        <strain evidence="2">ATCC PRA-425</strain>
    </source>
</reference>
<evidence type="ECO:0000313" key="2">
    <source>
        <dbReference type="EMBL" id="KAF4658033.1"/>
    </source>
</evidence>
<sequence>MAKLLQLHLLVIFVLVIPGYAQKHTFKGVYTTKASALTVEITYDESKPQTMVVYLEDSKDKHTFNVKATKNKYHKGRYDLKWDQNDYDKVMPPFLQRLDEPYVIAMTIVIFTDDWAEADYYVFSGSKGVPPLKLKRVP</sequence>
<dbReference type="EMBL" id="JAAPAO010000512">
    <property type="protein sequence ID" value="KAF4658033.1"/>
    <property type="molecule type" value="Genomic_DNA"/>
</dbReference>
<dbReference type="AlphaFoldDB" id="A0A7J6LFS3"/>
<keyword evidence="3" id="KW-1185">Reference proteome</keyword>
<dbReference type="Proteomes" id="UP000591131">
    <property type="component" value="Unassembled WGS sequence"/>
</dbReference>